<comment type="caution">
    <text evidence="1">The sequence shown here is derived from an EMBL/GenBank/DDBJ whole genome shotgun (WGS) entry which is preliminary data.</text>
</comment>
<reference evidence="1 2" key="1">
    <citation type="submission" date="2016-04" db="EMBL/GenBank/DDBJ databases">
        <title>First whole genome shotgun sequence of the bacterium Enteractinococcus sp. strain UASWS1574.</title>
        <authorList>
            <person name="Crovadore J."/>
            <person name="Chablais R."/>
            <person name="Lefort F."/>
        </authorList>
    </citation>
    <scope>NUCLEOTIDE SEQUENCE [LARGE SCALE GENOMIC DNA]</scope>
    <source>
        <strain evidence="1 2">UASWS1574</strain>
    </source>
</reference>
<evidence type="ECO:0000313" key="2">
    <source>
        <dbReference type="Proteomes" id="UP000078292"/>
    </source>
</evidence>
<sequence>MLDQQNGVNFADFFMSAFLGCRLADDAEVRTKQFTDSSLRWINNVDNHELKTQYATALLAYMHSQETTFQATDFATSFLRSEDQDSYLTSLPDEVSTGVIEKTLGLLHG</sequence>
<dbReference type="EMBL" id="LXEY01000008">
    <property type="protein sequence ID" value="OAV62774.1"/>
    <property type="molecule type" value="Genomic_DNA"/>
</dbReference>
<evidence type="ECO:0000313" key="1">
    <source>
        <dbReference type="EMBL" id="OAV62774.1"/>
    </source>
</evidence>
<dbReference type="Proteomes" id="UP000078292">
    <property type="component" value="Unassembled WGS sequence"/>
</dbReference>
<gene>
    <name evidence="1" type="ORF">A6F49_04515</name>
</gene>
<name>A0A1B7M2H5_9MICC</name>
<protein>
    <submittedName>
        <fullName evidence="1">Uncharacterized protein</fullName>
    </submittedName>
</protein>
<dbReference type="AlphaFoldDB" id="A0A1B7M2H5"/>
<proteinExistence type="predicted"/>
<keyword evidence="2" id="KW-1185">Reference proteome</keyword>
<accession>A0A1B7M2H5</accession>
<organism evidence="1 2">
    <name type="scientific">Enteractinococcus helveticum</name>
    <dbReference type="NCBI Taxonomy" id="1837282"/>
    <lineage>
        <taxon>Bacteria</taxon>
        <taxon>Bacillati</taxon>
        <taxon>Actinomycetota</taxon>
        <taxon>Actinomycetes</taxon>
        <taxon>Micrococcales</taxon>
        <taxon>Micrococcaceae</taxon>
    </lineage>
</organism>